<dbReference type="EMBL" id="JALJOR010000004">
    <property type="protein sequence ID" value="KAK9817932.1"/>
    <property type="molecule type" value="Genomic_DNA"/>
</dbReference>
<feature type="transmembrane region" description="Helical" evidence="5">
    <location>
        <begin position="81"/>
        <end position="99"/>
    </location>
</feature>
<reference evidence="6 7" key="1">
    <citation type="journal article" date="2024" name="Nat. Commun.">
        <title>Phylogenomics reveals the evolutionary origins of lichenization in chlorophyte algae.</title>
        <authorList>
            <person name="Puginier C."/>
            <person name="Libourel C."/>
            <person name="Otte J."/>
            <person name="Skaloud P."/>
            <person name="Haon M."/>
            <person name="Grisel S."/>
            <person name="Petersen M."/>
            <person name="Berrin J.G."/>
            <person name="Delaux P.M."/>
            <person name="Dal Grande F."/>
            <person name="Keller J."/>
        </authorList>
    </citation>
    <scope>NUCLEOTIDE SEQUENCE [LARGE SCALE GENOMIC DNA]</scope>
    <source>
        <strain evidence="6 7">SAG 2043</strain>
    </source>
</reference>
<dbReference type="PANTHER" id="PTHR35814:SF1">
    <property type="entry name" value="GLUTATHIONE S-TRANSFERASE-RELATED"/>
    <property type="match status" value="1"/>
</dbReference>
<evidence type="ECO:0000256" key="4">
    <source>
        <dbReference type="ARBA" id="ARBA00023136"/>
    </source>
</evidence>
<dbReference type="SUPFAM" id="SSF161084">
    <property type="entry name" value="MAPEG domain-like"/>
    <property type="match status" value="1"/>
</dbReference>
<feature type="transmembrane region" description="Helical" evidence="5">
    <location>
        <begin position="111"/>
        <end position="134"/>
    </location>
</feature>
<evidence type="ECO:0000313" key="6">
    <source>
        <dbReference type="EMBL" id="KAK9817932.1"/>
    </source>
</evidence>
<keyword evidence="4 5" id="KW-0472">Membrane</keyword>
<accession>A0AAW1QBC5</accession>
<dbReference type="Proteomes" id="UP001489004">
    <property type="component" value="Unassembled WGS sequence"/>
</dbReference>
<sequence length="147" mass="15817">MVFTRLESLQLPVTATYAGATGLLLVFLGLRTFLSRLSTGVLYGTGSQDKLLQLSRAHGNLQEVFAIFFGMFALLEANNILTMQQLQIVGTIFLVIRLGHAFQLSNPSSPIVLRAVGFLGTSFLLAAMSAILLYHGAHSSGGLFQKA</sequence>
<dbReference type="Gene3D" id="1.20.120.550">
    <property type="entry name" value="Membrane associated eicosanoid/glutathione metabolism-like domain"/>
    <property type="match status" value="1"/>
</dbReference>
<dbReference type="Pfam" id="PF01124">
    <property type="entry name" value="MAPEG"/>
    <property type="match status" value="1"/>
</dbReference>
<evidence type="ECO:0000256" key="3">
    <source>
        <dbReference type="ARBA" id="ARBA00022989"/>
    </source>
</evidence>
<evidence type="ECO:0008006" key="8">
    <source>
        <dbReference type="Google" id="ProtNLM"/>
    </source>
</evidence>
<proteinExistence type="predicted"/>
<name>A0AAW1QBC5_9CHLO</name>
<dbReference type="InterPro" id="IPR023352">
    <property type="entry name" value="MAPEG-like_dom_sf"/>
</dbReference>
<feature type="transmembrane region" description="Helical" evidence="5">
    <location>
        <begin position="15"/>
        <end position="34"/>
    </location>
</feature>
<dbReference type="InterPro" id="IPR001129">
    <property type="entry name" value="Membr-assoc_MAPEG"/>
</dbReference>
<keyword evidence="7" id="KW-1185">Reference proteome</keyword>
<comment type="caution">
    <text evidence="6">The sequence shown here is derived from an EMBL/GenBank/DDBJ whole genome shotgun (WGS) entry which is preliminary data.</text>
</comment>
<evidence type="ECO:0000256" key="2">
    <source>
        <dbReference type="ARBA" id="ARBA00022692"/>
    </source>
</evidence>
<evidence type="ECO:0000256" key="1">
    <source>
        <dbReference type="ARBA" id="ARBA00004370"/>
    </source>
</evidence>
<keyword evidence="3 5" id="KW-1133">Transmembrane helix</keyword>
<organism evidence="6 7">
    <name type="scientific">[Myrmecia] bisecta</name>
    <dbReference type="NCBI Taxonomy" id="41462"/>
    <lineage>
        <taxon>Eukaryota</taxon>
        <taxon>Viridiplantae</taxon>
        <taxon>Chlorophyta</taxon>
        <taxon>core chlorophytes</taxon>
        <taxon>Trebouxiophyceae</taxon>
        <taxon>Trebouxiales</taxon>
        <taxon>Trebouxiaceae</taxon>
        <taxon>Myrmecia</taxon>
    </lineage>
</organism>
<evidence type="ECO:0000313" key="7">
    <source>
        <dbReference type="Proteomes" id="UP001489004"/>
    </source>
</evidence>
<dbReference type="PANTHER" id="PTHR35814">
    <property type="match status" value="1"/>
</dbReference>
<gene>
    <name evidence="6" type="ORF">WJX72_004496</name>
</gene>
<dbReference type="AlphaFoldDB" id="A0AAW1QBC5"/>
<protein>
    <recommendedName>
        <fullName evidence="8">Glutathione S-transferase</fullName>
    </recommendedName>
</protein>
<keyword evidence="2 5" id="KW-0812">Transmembrane</keyword>
<comment type="subcellular location">
    <subcellularLocation>
        <location evidence="1">Membrane</location>
    </subcellularLocation>
</comment>
<evidence type="ECO:0000256" key="5">
    <source>
        <dbReference type="SAM" id="Phobius"/>
    </source>
</evidence>
<dbReference type="GO" id="GO:0016020">
    <property type="term" value="C:membrane"/>
    <property type="evidence" value="ECO:0007669"/>
    <property type="project" value="UniProtKB-SubCell"/>
</dbReference>